<dbReference type="Proteomes" id="UP000501600">
    <property type="component" value="Chromosome"/>
</dbReference>
<protein>
    <submittedName>
        <fullName evidence="1">Gluconate 2-dehydrogenase subunit 3 family protein</fullName>
    </submittedName>
</protein>
<dbReference type="Pfam" id="PF13618">
    <property type="entry name" value="Gluconate_2-dh3"/>
    <property type="match status" value="1"/>
</dbReference>
<dbReference type="AlphaFoldDB" id="A0A6H2DMD7"/>
<dbReference type="EMBL" id="CP051217">
    <property type="protein sequence ID" value="QJB68826.1"/>
    <property type="molecule type" value="Genomic_DNA"/>
</dbReference>
<gene>
    <name evidence="1" type="ORF">HF685_05640</name>
</gene>
<name>A0A6H2DMD7_9SPHN</name>
<sequence length="215" mass="23058">MTMERRGFMVGVAAAMGGIVYSSGLAAMLANATNAEKPLPMIARDAWINQAVDVFSPEKRALVSAMCETLIPKTDTAGAKEAGVPKFIELLYAQWMAEPERMLFDKGLAEADKRAQANHGGIFAQCDAGAQKAVLEAMEEEQGDHPWFAFGGQSVADARADTPFMALFKEIAVTGFFMSEIGAQEVLRYAPMAGIFDGEASLASDESSWAATPFM</sequence>
<dbReference type="InterPro" id="IPR006311">
    <property type="entry name" value="TAT_signal"/>
</dbReference>
<dbReference type="InterPro" id="IPR027056">
    <property type="entry name" value="Gluconate_2DH_su3"/>
</dbReference>
<dbReference type="PROSITE" id="PS51318">
    <property type="entry name" value="TAT"/>
    <property type="match status" value="1"/>
</dbReference>
<organism evidence="1 2">
    <name type="scientific">Parasphingorhabdus halotolerans</name>
    <dbReference type="NCBI Taxonomy" id="2725558"/>
    <lineage>
        <taxon>Bacteria</taxon>
        <taxon>Pseudomonadati</taxon>
        <taxon>Pseudomonadota</taxon>
        <taxon>Alphaproteobacteria</taxon>
        <taxon>Sphingomonadales</taxon>
        <taxon>Sphingomonadaceae</taxon>
        <taxon>Parasphingorhabdus</taxon>
    </lineage>
</organism>
<proteinExistence type="predicted"/>
<evidence type="ECO:0000313" key="2">
    <source>
        <dbReference type="Proteomes" id="UP000501600"/>
    </source>
</evidence>
<accession>A0A6H2DMD7</accession>
<dbReference type="KEGG" id="phao:HF685_05640"/>
<keyword evidence="2" id="KW-1185">Reference proteome</keyword>
<dbReference type="RefSeq" id="WP_168818668.1">
    <property type="nucleotide sequence ID" value="NZ_CP051217.1"/>
</dbReference>
<reference evidence="1 2" key="1">
    <citation type="submission" date="2020-04" db="EMBL/GenBank/DDBJ databases">
        <title>Genome sequence for Sphingorhabdus sp. strain M1.</title>
        <authorList>
            <person name="Park S.-J."/>
        </authorList>
    </citation>
    <scope>NUCLEOTIDE SEQUENCE [LARGE SCALE GENOMIC DNA]</scope>
    <source>
        <strain evidence="1 2">JK6</strain>
    </source>
</reference>
<evidence type="ECO:0000313" key="1">
    <source>
        <dbReference type="EMBL" id="QJB68826.1"/>
    </source>
</evidence>